<dbReference type="Gene3D" id="1.10.10.10">
    <property type="entry name" value="Winged helix-like DNA-binding domain superfamily/Winged helix DNA-binding domain"/>
    <property type="match status" value="1"/>
</dbReference>
<evidence type="ECO:0000313" key="5">
    <source>
        <dbReference type="EMBL" id="MBM7129036.1"/>
    </source>
</evidence>
<accession>A0ABS2KCX5</accession>
<dbReference type="Pfam" id="PF00392">
    <property type="entry name" value="GntR"/>
    <property type="match status" value="1"/>
</dbReference>
<keyword evidence="3" id="KW-0804">Transcription</keyword>
<name>A0ABS2KCX5_9GAMM</name>
<dbReference type="InterPro" id="IPR036390">
    <property type="entry name" value="WH_DNA-bd_sf"/>
</dbReference>
<reference evidence="5" key="1">
    <citation type="submission" date="2020-10" db="EMBL/GenBank/DDBJ databases">
        <title>Phylogeny of dyella-like bacteria.</title>
        <authorList>
            <person name="Fu J."/>
        </authorList>
    </citation>
    <scope>NUCLEOTIDE SEQUENCE</scope>
    <source>
        <strain evidence="5">DHON07</strain>
    </source>
</reference>
<keyword evidence="1" id="KW-0805">Transcription regulation</keyword>
<dbReference type="Gene3D" id="1.20.120.530">
    <property type="entry name" value="GntR ligand-binding domain-like"/>
    <property type="match status" value="1"/>
</dbReference>
<keyword evidence="6" id="KW-1185">Reference proteome</keyword>
<evidence type="ECO:0000256" key="1">
    <source>
        <dbReference type="ARBA" id="ARBA00023015"/>
    </source>
</evidence>
<proteinExistence type="predicted"/>
<dbReference type="SUPFAM" id="SSF46785">
    <property type="entry name" value="Winged helix' DNA-binding domain"/>
    <property type="match status" value="1"/>
</dbReference>
<dbReference type="CDD" id="cd07377">
    <property type="entry name" value="WHTH_GntR"/>
    <property type="match status" value="1"/>
</dbReference>
<evidence type="ECO:0000256" key="3">
    <source>
        <dbReference type="ARBA" id="ARBA00023163"/>
    </source>
</evidence>
<comment type="caution">
    <text evidence="5">The sequence shown here is derived from an EMBL/GenBank/DDBJ whole genome shotgun (WGS) entry which is preliminary data.</text>
</comment>
<dbReference type="InterPro" id="IPR000524">
    <property type="entry name" value="Tscrpt_reg_HTH_GntR"/>
</dbReference>
<dbReference type="PRINTS" id="PR00035">
    <property type="entry name" value="HTHGNTR"/>
</dbReference>
<protein>
    <submittedName>
        <fullName evidence="5">FadR family transcriptional regulator</fullName>
    </submittedName>
</protein>
<dbReference type="PROSITE" id="PS50949">
    <property type="entry name" value="HTH_GNTR"/>
    <property type="match status" value="1"/>
</dbReference>
<dbReference type="SMART" id="SM00895">
    <property type="entry name" value="FCD"/>
    <property type="match status" value="1"/>
</dbReference>
<dbReference type="SMART" id="SM00345">
    <property type="entry name" value="HTH_GNTR"/>
    <property type="match status" value="1"/>
</dbReference>
<dbReference type="InterPro" id="IPR036388">
    <property type="entry name" value="WH-like_DNA-bd_sf"/>
</dbReference>
<dbReference type="PANTHER" id="PTHR43537:SF44">
    <property type="entry name" value="GNTR FAMILY REGULATORY PROTEIN"/>
    <property type="match status" value="1"/>
</dbReference>
<organism evidence="5 6">
    <name type="scientific">Dyella mobilis</name>
    <dbReference type="NCBI Taxonomy" id="1849582"/>
    <lineage>
        <taxon>Bacteria</taxon>
        <taxon>Pseudomonadati</taxon>
        <taxon>Pseudomonadota</taxon>
        <taxon>Gammaproteobacteria</taxon>
        <taxon>Lysobacterales</taxon>
        <taxon>Rhodanobacteraceae</taxon>
        <taxon>Dyella</taxon>
    </lineage>
</organism>
<keyword evidence="2" id="KW-0238">DNA-binding</keyword>
<gene>
    <name evidence="5" type="ORF">ISS99_05820</name>
</gene>
<dbReference type="InterPro" id="IPR008920">
    <property type="entry name" value="TF_FadR/GntR_C"/>
</dbReference>
<dbReference type="InterPro" id="IPR011711">
    <property type="entry name" value="GntR_C"/>
</dbReference>
<evidence type="ECO:0000259" key="4">
    <source>
        <dbReference type="PROSITE" id="PS50949"/>
    </source>
</evidence>
<dbReference type="Pfam" id="PF07729">
    <property type="entry name" value="FCD"/>
    <property type="match status" value="1"/>
</dbReference>
<evidence type="ECO:0000313" key="6">
    <source>
        <dbReference type="Proteomes" id="UP001430193"/>
    </source>
</evidence>
<dbReference type="Proteomes" id="UP001430193">
    <property type="component" value="Unassembled WGS sequence"/>
</dbReference>
<feature type="domain" description="HTH gntR-type" evidence="4">
    <location>
        <begin position="7"/>
        <end position="75"/>
    </location>
</feature>
<sequence>MRAAVTRNLHGHVTRDIGVRIVSGELRPGDVLPPEEVLAKHMAVSRGALREAMRALSAKGLVETKTRTGTRVRKEEHWQQFDSEVLAWRCASMPTADFVKNLAEMCGIFEPAAAALASRRCTAHQFKRIESAYKAMESARSSNEWAAADFAFHEAILRATDNELMISLLPAVEASLGFYFSLPAHKDGNFKHLLPYYYKLCEAIWSRNPTLSRQAMQDVISIFRAFIVENSQKQGRCA</sequence>
<evidence type="ECO:0000256" key="2">
    <source>
        <dbReference type="ARBA" id="ARBA00023125"/>
    </source>
</evidence>
<dbReference type="RefSeq" id="WP_204630648.1">
    <property type="nucleotide sequence ID" value="NZ_BSOC01000007.1"/>
</dbReference>
<dbReference type="SUPFAM" id="SSF48008">
    <property type="entry name" value="GntR ligand-binding domain-like"/>
    <property type="match status" value="1"/>
</dbReference>
<dbReference type="PANTHER" id="PTHR43537">
    <property type="entry name" value="TRANSCRIPTIONAL REGULATOR, GNTR FAMILY"/>
    <property type="match status" value="1"/>
</dbReference>
<dbReference type="EMBL" id="JADIKF010000036">
    <property type="protein sequence ID" value="MBM7129036.1"/>
    <property type="molecule type" value="Genomic_DNA"/>
</dbReference>